<dbReference type="EMBL" id="GBXM01042514">
    <property type="protein sequence ID" value="JAH66063.1"/>
    <property type="molecule type" value="Transcribed_RNA"/>
</dbReference>
<reference evidence="1" key="2">
    <citation type="journal article" date="2015" name="Fish Shellfish Immunol.">
        <title>Early steps in the European eel (Anguilla anguilla)-Vibrio vulnificus interaction in the gills: Role of the RtxA13 toxin.</title>
        <authorList>
            <person name="Callol A."/>
            <person name="Pajuelo D."/>
            <person name="Ebbesson L."/>
            <person name="Teles M."/>
            <person name="MacKenzie S."/>
            <person name="Amaro C."/>
        </authorList>
    </citation>
    <scope>NUCLEOTIDE SEQUENCE</scope>
</reference>
<proteinExistence type="predicted"/>
<protein>
    <submittedName>
        <fullName evidence="1">Uncharacterized protein</fullName>
    </submittedName>
</protein>
<dbReference type="AlphaFoldDB" id="A0A0E9UM62"/>
<organism evidence="1">
    <name type="scientific">Anguilla anguilla</name>
    <name type="common">European freshwater eel</name>
    <name type="synonym">Muraena anguilla</name>
    <dbReference type="NCBI Taxonomy" id="7936"/>
    <lineage>
        <taxon>Eukaryota</taxon>
        <taxon>Metazoa</taxon>
        <taxon>Chordata</taxon>
        <taxon>Craniata</taxon>
        <taxon>Vertebrata</taxon>
        <taxon>Euteleostomi</taxon>
        <taxon>Actinopterygii</taxon>
        <taxon>Neopterygii</taxon>
        <taxon>Teleostei</taxon>
        <taxon>Anguilliformes</taxon>
        <taxon>Anguillidae</taxon>
        <taxon>Anguilla</taxon>
    </lineage>
</organism>
<evidence type="ECO:0000313" key="1">
    <source>
        <dbReference type="EMBL" id="JAH66063.1"/>
    </source>
</evidence>
<sequence length="26" mass="2996">MIQATKLLLLLSLDNFRQPLDNHTTV</sequence>
<reference evidence="1" key="1">
    <citation type="submission" date="2014-11" db="EMBL/GenBank/DDBJ databases">
        <authorList>
            <person name="Amaro Gonzalez C."/>
        </authorList>
    </citation>
    <scope>NUCLEOTIDE SEQUENCE</scope>
</reference>
<accession>A0A0E9UM62</accession>
<name>A0A0E9UM62_ANGAN</name>